<evidence type="ECO:0000313" key="5">
    <source>
        <dbReference type="Proteomes" id="UP000245216"/>
    </source>
</evidence>
<evidence type="ECO:0000256" key="1">
    <source>
        <dbReference type="SAM" id="Coils"/>
    </source>
</evidence>
<dbReference type="STRING" id="511.UZ73_16830"/>
<keyword evidence="2" id="KW-0472">Membrane</keyword>
<evidence type="ECO:0000313" key="6">
    <source>
        <dbReference type="Proteomes" id="UP001211866"/>
    </source>
</evidence>
<sequence>MATTQFGSDAGLGTQAVAESSHSAVSWGAVIGGAVIAAALTVTLLVGGTGLGFMAISPWGNEGASGTTMAIGTIVWLFVTQIIAYGIAGYVTGRLRTNWTGVHGDEVHFRDTAHGFLVWAVSAVVSVFLLGSGVASLVSGTAQAGANLAGAGVGAASAVVGQAGKDQAQGPGLGYFTDTLLRPADPANAPAQAGNPEREVSRILARSLKEGEVSQQDQDYLLRLVANRTGLTPEQAKERLDSVQKQAKETAEKLEQQAREAADTARKAAAAFALWAFASLLVGAFVASLAATIGGRARITR</sequence>
<accession>A0A2U2BGZ5</accession>
<dbReference type="Proteomes" id="UP000245216">
    <property type="component" value="Unassembled WGS sequence"/>
</dbReference>
<dbReference type="EMBL" id="CP096916">
    <property type="protein sequence ID" value="WBM39819.1"/>
    <property type="molecule type" value="Genomic_DNA"/>
</dbReference>
<evidence type="ECO:0000313" key="3">
    <source>
        <dbReference type="EMBL" id="PWE13270.1"/>
    </source>
</evidence>
<dbReference type="RefSeq" id="WP_045931588.1">
    <property type="nucleotide sequence ID" value="NZ_CAXOKM010000014.1"/>
</dbReference>
<keyword evidence="2" id="KW-1133">Transmembrane helix</keyword>
<evidence type="ECO:0000313" key="4">
    <source>
        <dbReference type="EMBL" id="WBM39819.1"/>
    </source>
</evidence>
<feature type="transmembrane region" description="Helical" evidence="2">
    <location>
        <begin position="68"/>
        <end position="91"/>
    </location>
</feature>
<evidence type="ECO:0008006" key="7">
    <source>
        <dbReference type="Google" id="ProtNLM"/>
    </source>
</evidence>
<organism evidence="3 5">
    <name type="scientific">Alcaligenes faecalis</name>
    <dbReference type="NCBI Taxonomy" id="511"/>
    <lineage>
        <taxon>Bacteria</taxon>
        <taxon>Pseudomonadati</taxon>
        <taxon>Pseudomonadota</taxon>
        <taxon>Betaproteobacteria</taxon>
        <taxon>Burkholderiales</taxon>
        <taxon>Alcaligenaceae</taxon>
        <taxon>Alcaligenes</taxon>
    </lineage>
</organism>
<keyword evidence="2" id="KW-0812">Transmembrane</keyword>
<reference evidence="4 6" key="3">
    <citation type="submission" date="2022-05" db="EMBL/GenBank/DDBJ databases">
        <title>Complete sequence of strain NY11312.</title>
        <authorList>
            <person name="Zhou D."/>
        </authorList>
    </citation>
    <scope>NUCLEOTIDE SEQUENCE [LARGE SCALE GENOMIC DNA]</scope>
    <source>
        <strain evidence="4 6">NY11312</strain>
    </source>
</reference>
<keyword evidence="1" id="KW-0175">Coiled coil</keyword>
<dbReference type="Proteomes" id="UP001211866">
    <property type="component" value="Chromosome"/>
</dbReference>
<feature type="transmembrane region" description="Helical" evidence="2">
    <location>
        <begin position="116"/>
        <end position="138"/>
    </location>
</feature>
<dbReference type="AlphaFoldDB" id="A0A2U2BGZ5"/>
<reference evidence="3 5" key="1">
    <citation type="submission" date="2018-05" db="EMBL/GenBank/DDBJ databases">
        <title>Genome Sequence of an Efficient Indole-Degrading Bacterium, Alcaligenes sp.YBY.</title>
        <authorList>
            <person name="Yang B."/>
        </authorList>
    </citation>
    <scope>NUCLEOTIDE SEQUENCE [LARGE SCALE GENOMIC DNA]</scope>
    <source>
        <strain evidence="3 5">YBY</strain>
    </source>
</reference>
<feature type="transmembrane region" description="Helical" evidence="2">
    <location>
        <begin position="269"/>
        <end position="293"/>
    </location>
</feature>
<keyword evidence="6" id="KW-1185">Reference proteome</keyword>
<evidence type="ECO:0000256" key="2">
    <source>
        <dbReference type="SAM" id="Phobius"/>
    </source>
</evidence>
<dbReference type="GeneID" id="29369029"/>
<reference evidence="3 5" key="2">
    <citation type="submission" date="2018-05" db="EMBL/GenBank/DDBJ databases">
        <authorList>
            <person name="Lanie J.A."/>
            <person name="Ng W.-L."/>
            <person name="Kazmierczak K.M."/>
            <person name="Andrzejewski T.M."/>
            <person name="Davidsen T.M."/>
            <person name="Wayne K.J."/>
            <person name="Tettelin H."/>
            <person name="Glass J.I."/>
            <person name="Rusch D."/>
            <person name="Podicherti R."/>
            <person name="Tsui H.-C.T."/>
            <person name="Winkler M.E."/>
        </authorList>
    </citation>
    <scope>NUCLEOTIDE SEQUENCE [LARGE SCALE GENOMIC DNA]</scope>
    <source>
        <strain evidence="3 5">YBY</strain>
    </source>
</reference>
<dbReference type="EMBL" id="QEXO01000004">
    <property type="protein sequence ID" value="PWE13270.1"/>
    <property type="molecule type" value="Genomic_DNA"/>
</dbReference>
<name>A0A2U2BGZ5_ALCFA</name>
<feature type="coiled-coil region" evidence="1">
    <location>
        <begin position="237"/>
        <end position="271"/>
    </location>
</feature>
<protein>
    <recommendedName>
        <fullName evidence="7">Mll5186 protein</fullName>
    </recommendedName>
</protein>
<gene>
    <name evidence="3" type="ORF">DF183_15745</name>
    <name evidence="4" type="ORF">M2J83_08395</name>
</gene>
<feature type="transmembrane region" description="Helical" evidence="2">
    <location>
        <begin position="29"/>
        <end position="56"/>
    </location>
</feature>
<dbReference type="KEGG" id="afa:UZ73_16830"/>
<proteinExistence type="predicted"/>